<name>A0ABV9QWC1_9GAMM</name>
<sequence length="86" mass="9727">MATERELLKALEINAIAYQKGGSENFDHDFAIASLLNKRGYFMVFNVHTESQTSERAVDFFSVNRLSARGRARLAELEDSDEQGEI</sequence>
<keyword evidence="2" id="KW-1185">Reference proteome</keyword>
<dbReference type="Proteomes" id="UP001595886">
    <property type="component" value="Unassembled WGS sequence"/>
</dbReference>
<dbReference type="RefSeq" id="WP_380021096.1">
    <property type="nucleotide sequence ID" value="NZ_JBHSHD010000008.1"/>
</dbReference>
<reference evidence="2" key="1">
    <citation type="journal article" date="2019" name="Int. J. Syst. Evol. Microbiol.">
        <title>The Global Catalogue of Microorganisms (GCM) 10K type strain sequencing project: providing services to taxonomists for standard genome sequencing and annotation.</title>
        <authorList>
            <consortium name="The Broad Institute Genomics Platform"/>
            <consortium name="The Broad Institute Genome Sequencing Center for Infectious Disease"/>
            <person name="Wu L."/>
            <person name="Ma J."/>
        </authorList>
    </citation>
    <scope>NUCLEOTIDE SEQUENCE [LARGE SCALE GENOMIC DNA]</scope>
    <source>
        <strain evidence="2">CCUG 30340</strain>
    </source>
</reference>
<evidence type="ECO:0000313" key="1">
    <source>
        <dbReference type="EMBL" id="MFC4820940.1"/>
    </source>
</evidence>
<comment type="caution">
    <text evidence="1">The sequence shown here is derived from an EMBL/GenBank/DDBJ whole genome shotgun (WGS) entry which is preliminary data.</text>
</comment>
<proteinExistence type="predicted"/>
<dbReference type="EMBL" id="JBHSHD010000008">
    <property type="protein sequence ID" value="MFC4820940.1"/>
    <property type="molecule type" value="Genomic_DNA"/>
</dbReference>
<protein>
    <submittedName>
        <fullName evidence="1">Uncharacterized protein</fullName>
    </submittedName>
</protein>
<accession>A0ABV9QWC1</accession>
<organism evidence="1 2">
    <name type="scientific">Dokdonella ginsengisoli</name>
    <dbReference type="NCBI Taxonomy" id="363846"/>
    <lineage>
        <taxon>Bacteria</taxon>
        <taxon>Pseudomonadati</taxon>
        <taxon>Pseudomonadota</taxon>
        <taxon>Gammaproteobacteria</taxon>
        <taxon>Lysobacterales</taxon>
        <taxon>Rhodanobacteraceae</taxon>
        <taxon>Dokdonella</taxon>
    </lineage>
</organism>
<gene>
    <name evidence="1" type="ORF">ACFO6Q_11430</name>
</gene>
<evidence type="ECO:0000313" key="2">
    <source>
        <dbReference type="Proteomes" id="UP001595886"/>
    </source>
</evidence>